<dbReference type="InterPro" id="IPR035901">
    <property type="entry name" value="GIY-YIG_endonuc_sf"/>
</dbReference>
<name>A0ABD1DZ95_HYPHA</name>
<evidence type="ECO:0000313" key="2">
    <source>
        <dbReference type="Proteomes" id="UP001566132"/>
    </source>
</evidence>
<proteinExistence type="predicted"/>
<evidence type="ECO:0000313" key="1">
    <source>
        <dbReference type="EMBL" id="KAL1487718.1"/>
    </source>
</evidence>
<protein>
    <recommendedName>
        <fullName evidence="3">GIY-YIG domain-containing protein</fullName>
    </recommendedName>
</protein>
<reference evidence="1 2" key="1">
    <citation type="submission" date="2024-05" db="EMBL/GenBank/DDBJ databases">
        <title>Genetic variation in Jamaican populations of the coffee berry borer (Hypothenemus hampei).</title>
        <authorList>
            <person name="Errbii M."/>
            <person name="Myrie A."/>
        </authorList>
    </citation>
    <scope>NUCLEOTIDE SEQUENCE [LARGE SCALE GENOMIC DNA]</scope>
    <source>
        <strain evidence="1">JA-Hopewell-2020-01-JO</strain>
        <tissue evidence="1">Whole body</tissue>
    </source>
</reference>
<gene>
    <name evidence="1" type="ORF">ABEB36_015625</name>
</gene>
<dbReference type="Proteomes" id="UP001566132">
    <property type="component" value="Unassembled WGS sequence"/>
</dbReference>
<keyword evidence="2" id="KW-1185">Reference proteome</keyword>
<dbReference type="SUPFAM" id="SSF82771">
    <property type="entry name" value="GIY-YIG endonuclease"/>
    <property type="match status" value="1"/>
</dbReference>
<dbReference type="PANTHER" id="PTHR21301:SF10">
    <property type="entry name" value="REVERSE TRANSCRIPTASE DOMAIN-CONTAINING PROTEIN"/>
    <property type="match status" value="1"/>
</dbReference>
<accession>A0ABD1DZ95</accession>
<dbReference type="PANTHER" id="PTHR21301">
    <property type="entry name" value="REVERSE TRANSCRIPTASE"/>
    <property type="match status" value="1"/>
</dbReference>
<evidence type="ECO:0008006" key="3">
    <source>
        <dbReference type="Google" id="ProtNLM"/>
    </source>
</evidence>
<comment type="caution">
    <text evidence="1">The sequence shown here is derived from an EMBL/GenBank/DDBJ whole genome shotgun (WGS) entry which is preliminary data.</text>
</comment>
<dbReference type="EMBL" id="JBDJPC010000020">
    <property type="protein sequence ID" value="KAL1487718.1"/>
    <property type="molecule type" value="Genomic_DNA"/>
</dbReference>
<sequence>MCHRMFMVPLTKNNFNKEYNTLLQITKNNNFPENLVKKIYHKHKDKHEISMITRLEKQRDKEINKTYYSLPYIGPTSYKIKKLLNKKDIHISLTSPKTLQDIFCSNKDKIAKTKQSGVYCLITPNDHKYIGRTFRKIETRFKKHITEVNKYKKKNKIYQMDIEEIKSNYARYILENDMDSDGIELSILFTNKDNYVLDTVEKYYIIANNNDHLINTMTFFPEIKIYNDNIKKLLTFLCHVTTSPVLHALLSEHITECSYYKS</sequence>
<dbReference type="AlphaFoldDB" id="A0ABD1DZ95"/>
<organism evidence="1 2">
    <name type="scientific">Hypothenemus hampei</name>
    <name type="common">Coffee berry borer</name>
    <dbReference type="NCBI Taxonomy" id="57062"/>
    <lineage>
        <taxon>Eukaryota</taxon>
        <taxon>Metazoa</taxon>
        <taxon>Ecdysozoa</taxon>
        <taxon>Arthropoda</taxon>
        <taxon>Hexapoda</taxon>
        <taxon>Insecta</taxon>
        <taxon>Pterygota</taxon>
        <taxon>Neoptera</taxon>
        <taxon>Endopterygota</taxon>
        <taxon>Coleoptera</taxon>
        <taxon>Polyphaga</taxon>
        <taxon>Cucujiformia</taxon>
        <taxon>Curculionidae</taxon>
        <taxon>Scolytinae</taxon>
        <taxon>Hypothenemus</taxon>
    </lineage>
</organism>
<dbReference type="Gene3D" id="3.40.1440.10">
    <property type="entry name" value="GIY-YIG endonuclease"/>
    <property type="match status" value="1"/>
</dbReference>